<dbReference type="Pfam" id="PF00651">
    <property type="entry name" value="BTB"/>
    <property type="match status" value="1"/>
</dbReference>
<dbReference type="InterPro" id="IPR011333">
    <property type="entry name" value="SKP1/BTB/POZ_sf"/>
</dbReference>
<feature type="domain" description="BTB" evidence="1">
    <location>
        <begin position="27"/>
        <end position="83"/>
    </location>
</feature>
<reference evidence="2" key="1">
    <citation type="journal article" date="2021" name="Genome Biol. Evol.">
        <title>A High-Quality Reference Genome for a Parasitic Bivalve with Doubly Uniparental Inheritance (Bivalvia: Unionida).</title>
        <authorList>
            <person name="Smith C.H."/>
        </authorList>
    </citation>
    <scope>NUCLEOTIDE SEQUENCE</scope>
    <source>
        <strain evidence="2">CHS0354</strain>
    </source>
</reference>
<dbReference type="EMBL" id="JAEAOA010001030">
    <property type="protein sequence ID" value="KAK3607697.1"/>
    <property type="molecule type" value="Genomic_DNA"/>
</dbReference>
<dbReference type="SUPFAM" id="SSF54695">
    <property type="entry name" value="POZ domain"/>
    <property type="match status" value="1"/>
</dbReference>
<sequence>MASELFESDLSEEDEQPPELFQKSDLTDITLVVEGKELHFVKFLLIQGSTVFDQMIKSSADPSRLKLDDLLYKDMVMFLECLHPKCFLEINDKNLEPVATIGRKFEYERILQICEQYIIQKFKKVRTTKDRMYPQFFFHLRVADKCGLEEAIETGVSSKQAELAYFSNAKWGRKGYEYNVNFSQISLETKFRMISNRLKEAEKRIPRDNLY</sequence>
<keyword evidence="3" id="KW-1185">Reference proteome</keyword>
<gene>
    <name evidence="2" type="ORF">CHS0354_016721</name>
</gene>
<dbReference type="Proteomes" id="UP001195483">
    <property type="component" value="Unassembled WGS sequence"/>
</dbReference>
<comment type="caution">
    <text evidence="2">The sequence shown here is derived from an EMBL/GenBank/DDBJ whole genome shotgun (WGS) entry which is preliminary data.</text>
</comment>
<dbReference type="PROSITE" id="PS50097">
    <property type="entry name" value="BTB"/>
    <property type="match status" value="1"/>
</dbReference>
<evidence type="ECO:0000313" key="3">
    <source>
        <dbReference type="Proteomes" id="UP001195483"/>
    </source>
</evidence>
<organism evidence="2 3">
    <name type="scientific">Potamilus streckersoni</name>
    <dbReference type="NCBI Taxonomy" id="2493646"/>
    <lineage>
        <taxon>Eukaryota</taxon>
        <taxon>Metazoa</taxon>
        <taxon>Spiralia</taxon>
        <taxon>Lophotrochozoa</taxon>
        <taxon>Mollusca</taxon>
        <taxon>Bivalvia</taxon>
        <taxon>Autobranchia</taxon>
        <taxon>Heteroconchia</taxon>
        <taxon>Palaeoheterodonta</taxon>
        <taxon>Unionida</taxon>
        <taxon>Unionoidea</taxon>
        <taxon>Unionidae</taxon>
        <taxon>Ambleminae</taxon>
        <taxon>Lampsilini</taxon>
        <taxon>Potamilus</taxon>
    </lineage>
</organism>
<name>A0AAE0WBP8_9BIVA</name>
<dbReference type="InterPro" id="IPR000210">
    <property type="entry name" value="BTB/POZ_dom"/>
</dbReference>
<reference evidence="2" key="3">
    <citation type="submission" date="2023-05" db="EMBL/GenBank/DDBJ databases">
        <authorList>
            <person name="Smith C.H."/>
        </authorList>
    </citation>
    <scope>NUCLEOTIDE SEQUENCE</scope>
    <source>
        <strain evidence="2">CHS0354</strain>
        <tissue evidence="2">Mantle</tissue>
    </source>
</reference>
<accession>A0AAE0WBP8</accession>
<dbReference type="SMART" id="SM00225">
    <property type="entry name" value="BTB"/>
    <property type="match status" value="1"/>
</dbReference>
<dbReference type="PANTHER" id="PTHR22744:SF17">
    <property type="entry name" value="BTB DOMAIN-CONTAINING PROTEIN"/>
    <property type="match status" value="1"/>
</dbReference>
<evidence type="ECO:0000259" key="1">
    <source>
        <dbReference type="PROSITE" id="PS50097"/>
    </source>
</evidence>
<dbReference type="Gene3D" id="3.30.710.10">
    <property type="entry name" value="Potassium Channel Kv1.1, Chain A"/>
    <property type="match status" value="1"/>
</dbReference>
<dbReference type="AlphaFoldDB" id="A0AAE0WBP8"/>
<protein>
    <recommendedName>
        <fullName evidence="1">BTB domain-containing protein</fullName>
    </recommendedName>
</protein>
<evidence type="ECO:0000313" key="2">
    <source>
        <dbReference type="EMBL" id="KAK3607697.1"/>
    </source>
</evidence>
<reference evidence="2" key="2">
    <citation type="journal article" date="2021" name="Genome Biol. Evol.">
        <title>Developing a high-quality reference genome for a parasitic bivalve with doubly uniparental inheritance (Bivalvia: Unionida).</title>
        <authorList>
            <person name="Smith C.H."/>
        </authorList>
    </citation>
    <scope>NUCLEOTIDE SEQUENCE</scope>
    <source>
        <strain evidence="2">CHS0354</strain>
        <tissue evidence="2">Mantle</tissue>
    </source>
</reference>
<dbReference type="PANTHER" id="PTHR22744">
    <property type="entry name" value="HELIX LOOP HELIX PROTEIN 21-RELATED"/>
    <property type="match status" value="1"/>
</dbReference>
<proteinExistence type="predicted"/>